<dbReference type="AlphaFoldDB" id="A0A221UVA5"/>
<proteinExistence type="predicted"/>
<organism evidence="1 2">
    <name type="scientific">Arenibacter algicola</name>
    <dbReference type="NCBI Taxonomy" id="616991"/>
    <lineage>
        <taxon>Bacteria</taxon>
        <taxon>Pseudomonadati</taxon>
        <taxon>Bacteroidota</taxon>
        <taxon>Flavobacteriia</taxon>
        <taxon>Flavobacteriales</taxon>
        <taxon>Flavobacteriaceae</taxon>
        <taxon>Arenibacter</taxon>
    </lineage>
</organism>
<name>A0A221UVA5_9FLAO</name>
<sequence>MEVSDYWKKYEAFNKSFKQSDRNEISIGLEDARSYVNGLTDGWHEFLVRLKEIRNSFTTLTNSELETLDKMIRELETNLKN</sequence>
<dbReference type="KEGG" id="aalg:AREALGSMS7_01776"/>
<dbReference type="RefSeq" id="WP_093978046.1">
    <property type="nucleotide sequence ID" value="NZ_CP022515.1"/>
</dbReference>
<gene>
    <name evidence="1" type="ORF">AREALGSMS7_01776</name>
</gene>
<protein>
    <submittedName>
        <fullName evidence="1">Uncharacterized protein</fullName>
    </submittedName>
</protein>
<evidence type="ECO:0000313" key="1">
    <source>
        <dbReference type="EMBL" id="ASO05242.1"/>
    </source>
</evidence>
<evidence type="ECO:0000313" key="2">
    <source>
        <dbReference type="Proteomes" id="UP000204551"/>
    </source>
</evidence>
<dbReference type="Proteomes" id="UP000204551">
    <property type="component" value="Chromosome"/>
</dbReference>
<reference evidence="1 2" key="1">
    <citation type="submission" date="2017-07" db="EMBL/GenBank/DDBJ databases">
        <title>Genome Sequence of Arenibacter algicola Strain SMS7 Isolated from a culture of the Diatom Skeletonema marinoi.</title>
        <authorList>
            <person name="Topel M."/>
            <person name="Pinder M.I.M."/>
            <person name="Johansson O.N."/>
            <person name="Kourtchenko O."/>
            <person name="Godhe A."/>
            <person name="Clarke A.K."/>
        </authorList>
    </citation>
    <scope>NUCLEOTIDE SEQUENCE [LARGE SCALE GENOMIC DNA]</scope>
    <source>
        <strain evidence="1 2">SMS7</strain>
    </source>
</reference>
<dbReference type="EMBL" id="CP022515">
    <property type="protein sequence ID" value="ASO05242.1"/>
    <property type="molecule type" value="Genomic_DNA"/>
</dbReference>
<accession>A0A221UVA5</accession>